<gene>
    <name evidence="3" type="ORF">AFE02nite_05390</name>
</gene>
<evidence type="ECO:0000313" key="4">
    <source>
        <dbReference type="Proteomes" id="UP000321484"/>
    </source>
</evidence>
<protein>
    <recommendedName>
        <fullName evidence="5">Cobalamin biosynthesis protein CbiX</fullName>
    </recommendedName>
</protein>
<evidence type="ECO:0008006" key="5">
    <source>
        <dbReference type="Google" id="ProtNLM"/>
    </source>
</evidence>
<dbReference type="AlphaFoldDB" id="A0A511YUD5"/>
<dbReference type="RefSeq" id="WP_146819030.1">
    <property type="nucleotide sequence ID" value="NZ_BJYK01000001.1"/>
</dbReference>
<dbReference type="SUPFAM" id="SSF53800">
    <property type="entry name" value="Chelatase"/>
    <property type="match status" value="1"/>
</dbReference>
<accession>A0A511YUD5</accession>
<dbReference type="PANTHER" id="PTHR33542">
    <property type="entry name" value="SIROHYDROCHLORIN FERROCHELATASE, CHLOROPLASTIC"/>
    <property type="match status" value="1"/>
</dbReference>
<dbReference type="EMBL" id="BJYK01000001">
    <property type="protein sequence ID" value="GEN78805.1"/>
    <property type="molecule type" value="Genomic_DNA"/>
</dbReference>
<evidence type="ECO:0000256" key="2">
    <source>
        <dbReference type="ARBA" id="ARBA00023239"/>
    </source>
</evidence>
<dbReference type="OrthoDB" id="7345302at2"/>
<evidence type="ECO:0000256" key="1">
    <source>
        <dbReference type="ARBA" id="ARBA00022723"/>
    </source>
</evidence>
<dbReference type="Gene3D" id="3.40.50.1400">
    <property type="match status" value="2"/>
</dbReference>
<keyword evidence="4" id="KW-1185">Reference proteome</keyword>
<dbReference type="InterPro" id="IPR050963">
    <property type="entry name" value="Sirohydro_Cobaltochel/CbiX"/>
</dbReference>
<dbReference type="CDD" id="cd03416">
    <property type="entry name" value="CbiX_SirB_N"/>
    <property type="match status" value="1"/>
</dbReference>
<dbReference type="PANTHER" id="PTHR33542:SF5">
    <property type="entry name" value="FERROCHELATASE CHE1"/>
    <property type="match status" value="1"/>
</dbReference>
<dbReference type="GO" id="GO:0046872">
    <property type="term" value="F:metal ion binding"/>
    <property type="evidence" value="ECO:0007669"/>
    <property type="project" value="UniProtKB-KW"/>
</dbReference>
<proteinExistence type="predicted"/>
<keyword evidence="2" id="KW-0456">Lyase</keyword>
<keyword evidence="1" id="KW-0479">Metal-binding</keyword>
<dbReference type="GO" id="GO:0016829">
    <property type="term" value="F:lyase activity"/>
    <property type="evidence" value="ECO:0007669"/>
    <property type="project" value="UniProtKB-KW"/>
</dbReference>
<dbReference type="Proteomes" id="UP000321484">
    <property type="component" value="Unassembled WGS sequence"/>
</dbReference>
<dbReference type="CDD" id="cd03414">
    <property type="entry name" value="CbiX_SirB_C"/>
    <property type="match status" value="1"/>
</dbReference>
<name>A0A511YUD5_9CELL</name>
<reference evidence="3 4" key="1">
    <citation type="submission" date="2019-07" db="EMBL/GenBank/DDBJ databases">
        <title>Whole genome shotgun sequence of Actinotalea fermentans NBRC 105374.</title>
        <authorList>
            <person name="Hosoyama A."/>
            <person name="Uohara A."/>
            <person name="Ohji S."/>
            <person name="Ichikawa N."/>
        </authorList>
    </citation>
    <scope>NUCLEOTIDE SEQUENCE [LARGE SCALE GENOMIC DNA]</scope>
    <source>
        <strain evidence="3 4">NBRC 105374</strain>
    </source>
</reference>
<sequence>MAEPVLVACSHGTDDPAGRAVVAGIVDGLRGSRPGLDVRPAFVDVQAPAVGEVVAQVTDAGRAAVVVPLLLSAGYHVHVDIAAAVAGRPAVAGGALGPDVRLVGCLVDRLRDAGAEPTDAVVLAAAGSSDARAVADVEVMAAALRRARPGGTVVAAYGSAARPRVPDAVARLREAGAPRVVVATYLLAPGWFHDRLRESGADVVTAPLAPDVRVLDVALDRYDAAAAALRGGGGAETAGG</sequence>
<dbReference type="Pfam" id="PF01903">
    <property type="entry name" value="CbiX"/>
    <property type="match status" value="2"/>
</dbReference>
<dbReference type="InterPro" id="IPR002762">
    <property type="entry name" value="CbiX-like"/>
</dbReference>
<evidence type="ECO:0000313" key="3">
    <source>
        <dbReference type="EMBL" id="GEN78805.1"/>
    </source>
</evidence>
<comment type="caution">
    <text evidence="3">The sequence shown here is derived from an EMBL/GenBank/DDBJ whole genome shotgun (WGS) entry which is preliminary data.</text>
</comment>
<organism evidence="3 4">
    <name type="scientific">Actinotalea fermentans</name>
    <dbReference type="NCBI Taxonomy" id="43671"/>
    <lineage>
        <taxon>Bacteria</taxon>
        <taxon>Bacillati</taxon>
        <taxon>Actinomycetota</taxon>
        <taxon>Actinomycetes</taxon>
        <taxon>Micrococcales</taxon>
        <taxon>Cellulomonadaceae</taxon>
        <taxon>Actinotalea</taxon>
    </lineage>
</organism>